<evidence type="ECO:0000313" key="2">
    <source>
        <dbReference type="Proteomes" id="UP000324800"/>
    </source>
</evidence>
<proteinExistence type="predicted"/>
<organism evidence="1 2">
    <name type="scientific">Streblomastix strix</name>
    <dbReference type="NCBI Taxonomy" id="222440"/>
    <lineage>
        <taxon>Eukaryota</taxon>
        <taxon>Metamonada</taxon>
        <taxon>Preaxostyla</taxon>
        <taxon>Oxymonadida</taxon>
        <taxon>Streblomastigidae</taxon>
        <taxon>Streblomastix</taxon>
    </lineage>
</organism>
<protein>
    <submittedName>
        <fullName evidence="1">Uncharacterized protein</fullName>
    </submittedName>
</protein>
<sequence length="70" mass="7731">MKKQEIPPDTKRRRKESVSFDSDVASARVNVADATLSSPEINFDTVTYCNLADWSYVKKFIGTSSNGVAS</sequence>
<dbReference type="EMBL" id="SNRW01001452">
    <property type="protein sequence ID" value="KAA6396329.1"/>
    <property type="molecule type" value="Genomic_DNA"/>
</dbReference>
<comment type="caution">
    <text evidence="1">The sequence shown here is derived from an EMBL/GenBank/DDBJ whole genome shotgun (WGS) entry which is preliminary data.</text>
</comment>
<accession>A0A5J4WQA9</accession>
<reference evidence="1 2" key="1">
    <citation type="submission" date="2019-03" db="EMBL/GenBank/DDBJ databases">
        <title>Single cell metagenomics reveals metabolic interactions within the superorganism composed of flagellate Streblomastix strix and complex community of Bacteroidetes bacteria on its surface.</title>
        <authorList>
            <person name="Treitli S.C."/>
            <person name="Kolisko M."/>
            <person name="Husnik F."/>
            <person name="Keeling P."/>
            <person name="Hampl V."/>
        </authorList>
    </citation>
    <scope>NUCLEOTIDE SEQUENCE [LARGE SCALE GENOMIC DNA]</scope>
    <source>
        <strain evidence="1">ST1C</strain>
    </source>
</reference>
<name>A0A5J4WQA9_9EUKA</name>
<dbReference type="Proteomes" id="UP000324800">
    <property type="component" value="Unassembled WGS sequence"/>
</dbReference>
<evidence type="ECO:0000313" key="1">
    <source>
        <dbReference type="EMBL" id="KAA6396329.1"/>
    </source>
</evidence>
<dbReference type="AlphaFoldDB" id="A0A5J4WQA9"/>
<gene>
    <name evidence="1" type="ORF">EZS28_008141</name>
</gene>